<proteinExistence type="predicted"/>
<dbReference type="InterPro" id="IPR013120">
    <property type="entry name" value="FAR_NAD-bd"/>
</dbReference>
<keyword evidence="3" id="KW-1185">Reference proteome</keyword>
<dbReference type="Pfam" id="PF07993">
    <property type="entry name" value="NAD_binding_4"/>
    <property type="match status" value="1"/>
</dbReference>
<dbReference type="EMBL" id="ML736203">
    <property type="protein sequence ID" value="KAE8378762.1"/>
    <property type="molecule type" value="Genomic_DNA"/>
</dbReference>
<dbReference type="AlphaFoldDB" id="A0A5N7BAH8"/>
<sequence>MLDALLRNLLVQHVHCLNRKGNAIDAVNFNLSLASFRPNLIGVVNLINFTHNATQSPHIFFISSTSSTMGHHAETGLTAEELITTIISAPNGYANSKYLAEHLLAHAAKQCPLHVSFACVGQIAGPAQSRVDFLAEVLADLALSKHKAANDSVNVFHPVNLHPLAWEAIRPIHIQKDIEMAGASGEILHDEELQALVARNPAVRPLGFFEEMMSQATRVNVLDTQLTAQRSEKLQAVEAIKPEWIEKWVGEWVP</sequence>
<protein>
    <recommendedName>
        <fullName evidence="1">Thioester reductase (TE) domain-containing protein</fullName>
    </recommendedName>
</protein>
<evidence type="ECO:0000313" key="2">
    <source>
        <dbReference type="EMBL" id="KAE8378762.1"/>
    </source>
</evidence>
<dbReference type="SUPFAM" id="SSF51735">
    <property type="entry name" value="NAD(P)-binding Rossmann-fold domains"/>
    <property type="match status" value="1"/>
</dbReference>
<reference evidence="2 3" key="1">
    <citation type="submission" date="2019-04" db="EMBL/GenBank/DDBJ databases">
        <title>Friends and foes A comparative genomics studyof 23 Aspergillus species from section Flavi.</title>
        <authorList>
            <consortium name="DOE Joint Genome Institute"/>
            <person name="Kjaerbolling I."/>
            <person name="Vesth T."/>
            <person name="Frisvad J.C."/>
            <person name="Nybo J.L."/>
            <person name="Theobald S."/>
            <person name="Kildgaard S."/>
            <person name="Isbrandt T."/>
            <person name="Kuo A."/>
            <person name="Sato A."/>
            <person name="Lyhne E.K."/>
            <person name="Kogle M.E."/>
            <person name="Wiebenga A."/>
            <person name="Kun R.S."/>
            <person name="Lubbers R.J."/>
            <person name="Makela M.R."/>
            <person name="Barry K."/>
            <person name="Chovatia M."/>
            <person name="Clum A."/>
            <person name="Daum C."/>
            <person name="Haridas S."/>
            <person name="He G."/>
            <person name="LaButti K."/>
            <person name="Lipzen A."/>
            <person name="Mondo S."/>
            <person name="Riley R."/>
            <person name="Salamov A."/>
            <person name="Simmons B.A."/>
            <person name="Magnuson J.K."/>
            <person name="Henrissat B."/>
            <person name="Mortensen U.H."/>
            <person name="Larsen T.O."/>
            <person name="Devries R.P."/>
            <person name="Grigoriev I.V."/>
            <person name="Machida M."/>
            <person name="Baker S.E."/>
            <person name="Andersen M.R."/>
        </authorList>
    </citation>
    <scope>NUCLEOTIDE SEQUENCE [LARGE SCALE GENOMIC DNA]</scope>
    <source>
        <strain evidence="2 3">IBT 29228</strain>
    </source>
</reference>
<name>A0A5N7BAH8_9EURO</name>
<dbReference type="OrthoDB" id="4497474at2759"/>
<dbReference type="InterPro" id="IPR036291">
    <property type="entry name" value="NAD(P)-bd_dom_sf"/>
</dbReference>
<gene>
    <name evidence="2" type="ORF">BDV26DRAFT_280790</name>
</gene>
<dbReference type="Proteomes" id="UP000326198">
    <property type="component" value="Unassembled WGS sequence"/>
</dbReference>
<accession>A0A5N7BAH8</accession>
<feature type="domain" description="Thioester reductase (TE)" evidence="1">
    <location>
        <begin position="27"/>
        <end position="124"/>
    </location>
</feature>
<evidence type="ECO:0000313" key="3">
    <source>
        <dbReference type="Proteomes" id="UP000326198"/>
    </source>
</evidence>
<evidence type="ECO:0000259" key="1">
    <source>
        <dbReference type="Pfam" id="PF07993"/>
    </source>
</evidence>
<organism evidence="2 3">
    <name type="scientific">Aspergillus bertholletiae</name>
    <dbReference type="NCBI Taxonomy" id="1226010"/>
    <lineage>
        <taxon>Eukaryota</taxon>
        <taxon>Fungi</taxon>
        <taxon>Dikarya</taxon>
        <taxon>Ascomycota</taxon>
        <taxon>Pezizomycotina</taxon>
        <taxon>Eurotiomycetes</taxon>
        <taxon>Eurotiomycetidae</taxon>
        <taxon>Eurotiales</taxon>
        <taxon>Aspergillaceae</taxon>
        <taxon>Aspergillus</taxon>
        <taxon>Aspergillus subgen. Circumdati</taxon>
    </lineage>
</organism>
<dbReference type="Gene3D" id="3.40.50.720">
    <property type="entry name" value="NAD(P)-binding Rossmann-like Domain"/>
    <property type="match status" value="1"/>
</dbReference>